<dbReference type="Proteomes" id="UP000198847">
    <property type="component" value="Unassembled WGS sequence"/>
</dbReference>
<dbReference type="PIRSF" id="PIRSF011474">
    <property type="entry name" value="Glucitol_operon_activator"/>
    <property type="match status" value="1"/>
</dbReference>
<dbReference type="InterPro" id="IPR009693">
    <property type="entry name" value="Glucitol_operon_activator"/>
</dbReference>
<organism evidence="1 2">
    <name type="scientific">Propionispora vibrioides</name>
    <dbReference type="NCBI Taxonomy" id="112903"/>
    <lineage>
        <taxon>Bacteria</taxon>
        <taxon>Bacillati</taxon>
        <taxon>Bacillota</taxon>
        <taxon>Negativicutes</taxon>
        <taxon>Selenomonadales</taxon>
        <taxon>Sporomusaceae</taxon>
        <taxon>Propionispora</taxon>
    </lineage>
</organism>
<reference evidence="1 2" key="1">
    <citation type="submission" date="2016-10" db="EMBL/GenBank/DDBJ databases">
        <authorList>
            <person name="de Groot N.N."/>
        </authorList>
    </citation>
    <scope>NUCLEOTIDE SEQUENCE [LARGE SCALE GENOMIC DNA]</scope>
    <source>
        <strain evidence="1 2">DSM 13305</strain>
    </source>
</reference>
<name>A0A1H8T6L0_9FIRM</name>
<dbReference type="EMBL" id="FODY01000006">
    <property type="protein sequence ID" value="SEO86254.1"/>
    <property type="molecule type" value="Genomic_DNA"/>
</dbReference>
<dbReference type="Pfam" id="PF06923">
    <property type="entry name" value="GutM"/>
    <property type="match status" value="1"/>
</dbReference>
<proteinExistence type="predicted"/>
<keyword evidence="2" id="KW-1185">Reference proteome</keyword>
<dbReference type="STRING" id="112903.SAMN04490178_10634"/>
<dbReference type="AlphaFoldDB" id="A0A1H8T6L0"/>
<evidence type="ECO:0000313" key="1">
    <source>
        <dbReference type="EMBL" id="SEO86254.1"/>
    </source>
</evidence>
<protein>
    <submittedName>
        <fullName evidence="1">Glucitol operon activator protein (GutM)</fullName>
    </submittedName>
</protein>
<gene>
    <name evidence="1" type="ORF">SAMN04490178_10634</name>
</gene>
<dbReference type="RefSeq" id="WP_177173488.1">
    <property type="nucleotide sequence ID" value="NZ_FODY01000006.1"/>
</dbReference>
<evidence type="ECO:0000313" key="2">
    <source>
        <dbReference type="Proteomes" id="UP000198847"/>
    </source>
</evidence>
<sequence length="130" mass="15183">MWKFIILIALLWSIQGILGYWQMKHFNARFKRLREEGRVVIGRSYGRLKAGVVVLICIDPLGNIMKAERMAGRSSFARFKPFNYLNNHSLHNLTEENYEKMDMQTKKAILNAVDNFLMFNNQKVVSAVEE</sequence>
<accession>A0A1H8T6L0</accession>